<reference evidence="1 2" key="1">
    <citation type="submission" date="2014-04" db="EMBL/GenBank/DDBJ databases">
        <authorList>
            <consortium name="DOE Joint Genome Institute"/>
            <person name="Kuo A."/>
            <person name="Martino E."/>
            <person name="Perotto S."/>
            <person name="Kohler A."/>
            <person name="Nagy L.G."/>
            <person name="Floudas D."/>
            <person name="Copeland A."/>
            <person name="Barry K.W."/>
            <person name="Cichocki N."/>
            <person name="Veneault-Fourrey C."/>
            <person name="LaButti K."/>
            <person name="Lindquist E.A."/>
            <person name="Lipzen A."/>
            <person name="Lundell T."/>
            <person name="Morin E."/>
            <person name="Murat C."/>
            <person name="Sun H."/>
            <person name="Tunlid A."/>
            <person name="Henrissat B."/>
            <person name="Grigoriev I.V."/>
            <person name="Hibbett D.S."/>
            <person name="Martin F."/>
            <person name="Nordberg H.P."/>
            <person name="Cantor M.N."/>
            <person name="Hua S.X."/>
        </authorList>
    </citation>
    <scope>NUCLEOTIDE SEQUENCE [LARGE SCALE GENOMIC DNA]</scope>
    <source>
        <strain evidence="1 2">Zn</strain>
    </source>
</reference>
<protein>
    <submittedName>
        <fullName evidence="1">Uncharacterized protein</fullName>
    </submittedName>
</protein>
<dbReference type="AlphaFoldDB" id="A0A0C3H369"/>
<accession>A0A0C3H369</accession>
<sequence length="169" mass="19828">MTRTYQHILPDLHPVHTKYIVPVSTAIQVTYKPNSETLSNQALRPIGSRPRDQVTVCKAKPENYRRAYDDVLYPVYLDHVSGKRGLSRDQVVRFEKRFYSPEPAIVIKNRTHPRYLHEKETRLPLPEYIKPQLYRTVAVRPGPEYAPFPRSHNYHNRPRVYQSGGFYAP</sequence>
<dbReference type="InParanoid" id="A0A0C3H369"/>
<gene>
    <name evidence="1" type="ORF">OIDMADRAFT_31759</name>
</gene>
<evidence type="ECO:0000313" key="1">
    <source>
        <dbReference type="EMBL" id="KIM97834.1"/>
    </source>
</evidence>
<organism evidence="1 2">
    <name type="scientific">Oidiodendron maius (strain Zn)</name>
    <dbReference type="NCBI Taxonomy" id="913774"/>
    <lineage>
        <taxon>Eukaryota</taxon>
        <taxon>Fungi</taxon>
        <taxon>Dikarya</taxon>
        <taxon>Ascomycota</taxon>
        <taxon>Pezizomycotina</taxon>
        <taxon>Leotiomycetes</taxon>
        <taxon>Leotiomycetes incertae sedis</taxon>
        <taxon>Myxotrichaceae</taxon>
        <taxon>Oidiodendron</taxon>
    </lineage>
</organism>
<reference evidence="2" key="2">
    <citation type="submission" date="2015-01" db="EMBL/GenBank/DDBJ databases">
        <title>Evolutionary Origins and Diversification of the Mycorrhizal Mutualists.</title>
        <authorList>
            <consortium name="DOE Joint Genome Institute"/>
            <consortium name="Mycorrhizal Genomics Consortium"/>
            <person name="Kohler A."/>
            <person name="Kuo A."/>
            <person name="Nagy L.G."/>
            <person name="Floudas D."/>
            <person name="Copeland A."/>
            <person name="Barry K.W."/>
            <person name="Cichocki N."/>
            <person name="Veneault-Fourrey C."/>
            <person name="LaButti K."/>
            <person name="Lindquist E.A."/>
            <person name="Lipzen A."/>
            <person name="Lundell T."/>
            <person name="Morin E."/>
            <person name="Murat C."/>
            <person name="Riley R."/>
            <person name="Ohm R."/>
            <person name="Sun H."/>
            <person name="Tunlid A."/>
            <person name="Henrissat B."/>
            <person name="Grigoriev I.V."/>
            <person name="Hibbett D.S."/>
            <person name="Martin F."/>
        </authorList>
    </citation>
    <scope>NUCLEOTIDE SEQUENCE [LARGE SCALE GENOMIC DNA]</scope>
    <source>
        <strain evidence="2">Zn</strain>
    </source>
</reference>
<proteinExistence type="predicted"/>
<keyword evidence="2" id="KW-1185">Reference proteome</keyword>
<name>A0A0C3H369_OIDMZ</name>
<evidence type="ECO:0000313" key="2">
    <source>
        <dbReference type="Proteomes" id="UP000054321"/>
    </source>
</evidence>
<dbReference type="Proteomes" id="UP000054321">
    <property type="component" value="Unassembled WGS sequence"/>
</dbReference>
<dbReference type="HOGENOM" id="CLU_1578988_0_0_1"/>
<dbReference type="EMBL" id="KN832881">
    <property type="protein sequence ID" value="KIM97834.1"/>
    <property type="molecule type" value="Genomic_DNA"/>
</dbReference>